<dbReference type="AlphaFoldDB" id="A0A238VMA8"/>
<evidence type="ECO:0000313" key="5">
    <source>
        <dbReference type="Proteomes" id="UP000198348"/>
    </source>
</evidence>
<dbReference type="Pfam" id="PF10756">
    <property type="entry name" value="bPH_6"/>
    <property type="match status" value="1"/>
</dbReference>
<keyword evidence="2" id="KW-0812">Transmembrane</keyword>
<accession>A0A238VMA8</accession>
<protein>
    <submittedName>
        <fullName evidence="4">PH domain-containing protein</fullName>
    </submittedName>
</protein>
<evidence type="ECO:0000256" key="1">
    <source>
        <dbReference type="SAM" id="MobiDB-lite"/>
    </source>
</evidence>
<keyword evidence="2" id="KW-1133">Transmembrane helix</keyword>
<organism evidence="4 5">
    <name type="scientific">Haloechinothrix alba</name>
    <dbReference type="NCBI Taxonomy" id="664784"/>
    <lineage>
        <taxon>Bacteria</taxon>
        <taxon>Bacillati</taxon>
        <taxon>Actinomycetota</taxon>
        <taxon>Actinomycetes</taxon>
        <taxon>Pseudonocardiales</taxon>
        <taxon>Pseudonocardiaceae</taxon>
        <taxon>Haloechinothrix</taxon>
    </lineage>
</organism>
<keyword evidence="2" id="KW-0472">Membrane</keyword>
<keyword evidence="5" id="KW-1185">Reference proteome</keyword>
<dbReference type="InterPro" id="IPR019692">
    <property type="entry name" value="CFP-6_PH"/>
</dbReference>
<sequence>MTPTVARETMTTVTDNDETSPAAVPAASSAASSAAPGTAAQRQPRALIRVPKTAVLVPLLVILCVTPMALALPVLSVLYAVPVGFIVWLLRTETVVDTSGLVVRTVFRTRSLAWDDLSGLTLTGKSKVRAVLGDGTEVALPAVRTRHLPVLSSVSGGRIDDPTERRETGEH</sequence>
<name>A0A238VMA8_9PSEU</name>
<feature type="compositionally biased region" description="Low complexity" evidence="1">
    <location>
        <begin position="20"/>
        <end position="37"/>
    </location>
</feature>
<gene>
    <name evidence="4" type="ORF">SAMN06265360_10387</name>
</gene>
<proteinExistence type="predicted"/>
<feature type="domain" description="Low molecular weight protein antigen 6 PH" evidence="3">
    <location>
        <begin position="91"/>
        <end position="160"/>
    </location>
</feature>
<evidence type="ECO:0000256" key="2">
    <source>
        <dbReference type="SAM" id="Phobius"/>
    </source>
</evidence>
<reference evidence="4 5" key="1">
    <citation type="submission" date="2017-06" db="EMBL/GenBank/DDBJ databases">
        <authorList>
            <person name="Kim H.J."/>
            <person name="Triplett B.A."/>
        </authorList>
    </citation>
    <scope>NUCLEOTIDE SEQUENCE [LARGE SCALE GENOMIC DNA]</scope>
    <source>
        <strain evidence="4 5">DSM 45207</strain>
    </source>
</reference>
<feature type="region of interest" description="Disordered" evidence="1">
    <location>
        <begin position="1"/>
        <end position="37"/>
    </location>
</feature>
<feature type="compositionally biased region" description="Polar residues" evidence="1">
    <location>
        <begin position="1"/>
        <end position="14"/>
    </location>
</feature>
<evidence type="ECO:0000313" key="4">
    <source>
        <dbReference type="EMBL" id="SNR35366.1"/>
    </source>
</evidence>
<dbReference type="EMBL" id="FZNW01000003">
    <property type="protein sequence ID" value="SNR35366.1"/>
    <property type="molecule type" value="Genomic_DNA"/>
</dbReference>
<feature type="transmembrane region" description="Helical" evidence="2">
    <location>
        <begin position="55"/>
        <end position="81"/>
    </location>
</feature>
<evidence type="ECO:0000259" key="3">
    <source>
        <dbReference type="Pfam" id="PF10756"/>
    </source>
</evidence>
<dbReference type="Proteomes" id="UP000198348">
    <property type="component" value="Unassembled WGS sequence"/>
</dbReference>